<comment type="caution">
    <text evidence="3">The sequence shown here is derived from an EMBL/GenBank/DDBJ whole genome shotgun (WGS) entry which is preliminary data.</text>
</comment>
<keyword evidence="2" id="KW-1133">Transmembrane helix</keyword>
<feature type="compositionally biased region" description="Polar residues" evidence="1">
    <location>
        <begin position="218"/>
        <end position="227"/>
    </location>
</feature>
<sequence length="527" mass="58430">MKAAQIAGLSVAAAATFIIAIGLMVLSVCLRKRKERRGVVEIIDEKRPASVAPKKPSGRFSRRFTIKSRQPPVQQLKLPPPRADPFDPRGTHPALHPGTSGANGDSDTSLPLDQIGVAVSAELPDRSLPATRPPRFPMRVSSRQERPKSVVRRSEDPFKRPDSIMSQGTVFEEEEDAPPERRRSSKLLPTPPIPIPPIRSFQPSRTQPPYAAPRRTPLTRQQAQQPELSLDIPIRHSRTLPLMPLSLEDMTSQVSPQAPGTTLQISSVYDQYKSMPTNASTPEVINDIPDYYFTSNRSSPNHQLPKSAPRRAAHIKESPKYIAFKPKNVSSNVSRTSRGSSNPRDSISSQTSFETVDEDDPTPEEEDDDDRQLSEDSKLSPVAESPISHLRYPKVPRASNQLVPRSPRSPQSIRSDQSFQSPRQAPEPSSLLVKRRGEQEAMKLGGRLHMVTGTNGLQYRQHSRNNTTETVFSSHRSSSHHTRSQSGQWPPMSPGGGLMSPAWVPELTPKRLGDDLLISVSYSKPQH</sequence>
<dbReference type="Proteomes" id="UP000193144">
    <property type="component" value="Unassembled WGS sequence"/>
</dbReference>
<reference evidence="3 4" key="1">
    <citation type="submission" date="2016-07" db="EMBL/GenBank/DDBJ databases">
        <title>Pervasive Adenine N6-methylation of Active Genes in Fungi.</title>
        <authorList>
            <consortium name="DOE Joint Genome Institute"/>
            <person name="Mondo S.J."/>
            <person name="Dannebaum R.O."/>
            <person name="Kuo R.C."/>
            <person name="Labutti K."/>
            <person name="Haridas S."/>
            <person name="Kuo A."/>
            <person name="Salamov A."/>
            <person name="Ahrendt S.R."/>
            <person name="Lipzen A."/>
            <person name="Sullivan W."/>
            <person name="Andreopoulos W.B."/>
            <person name="Clum A."/>
            <person name="Lindquist E."/>
            <person name="Daum C."/>
            <person name="Ramamoorthy G.K."/>
            <person name="Gryganskyi A."/>
            <person name="Culley D."/>
            <person name="Magnuson J.K."/>
            <person name="James T.Y."/>
            <person name="O'Malley M.A."/>
            <person name="Stajich J.E."/>
            <person name="Spatafora J.W."/>
            <person name="Visel A."/>
            <person name="Grigoriev I.V."/>
        </authorList>
    </citation>
    <scope>NUCLEOTIDE SEQUENCE [LARGE SCALE GENOMIC DNA]</scope>
    <source>
        <strain evidence="3 4">CBS 115471</strain>
    </source>
</reference>
<feature type="compositionally biased region" description="Acidic residues" evidence="1">
    <location>
        <begin position="355"/>
        <end position="370"/>
    </location>
</feature>
<feature type="compositionally biased region" description="Polar residues" evidence="1">
    <location>
        <begin position="343"/>
        <end position="353"/>
    </location>
</feature>
<evidence type="ECO:0000256" key="2">
    <source>
        <dbReference type="SAM" id="Phobius"/>
    </source>
</evidence>
<evidence type="ECO:0000313" key="4">
    <source>
        <dbReference type="Proteomes" id="UP000193144"/>
    </source>
</evidence>
<feature type="region of interest" description="Disordered" evidence="1">
    <location>
        <begin position="292"/>
        <end position="435"/>
    </location>
</feature>
<keyword evidence="2" id="KW-0472">Membrane</keyword>
<feature type="compositionally biased region" description="Low complexity" evidence="1">
    <location>
        <begin position="328"/>
        <end position="342"/>
    </location>
</feature>
<dbReference type="EMBL" id="MCFA01000002">
    <property type="protein sequence ID" value="ORY19494.1"/>
    <property type="molecule type" value="Genomic_DNA"/>
</dbReference>
<accession>A0A1Y2AAK3</accession>
<feature type="compositionally biased region" description="Polar residues" evidence="1">
    <location>
        <begin position="100"/>
        <end position="111"/>
    </location>
</feature>
<evidence type="ECO:0000256" key="1">
    <source>
        <dbReference type="SAM" id="MobiDB-lite"/>
    </source>
</evidence>
<feature type="compositionally biased region" description="Polar residues" evidence="1">
    <location>
        <begin position="293"/>
        <end position="304"/>
    </location>
</feature>
<feature type="compositionally biased region" description="Basic and acidic residues" evidence="1">
    <location>
        <begin position="142"/>
        <end position="162"/>
    </location>
</feature>
<dbReference type="STRING" id="1231657.A0A1Y2AAK3"/>
<dbReference type="AlphaFoldDB" id="A0A1Y2AAK3"/>
<dbReference type="OrthoDB" id="3946741at2759"/>
<keyword evidence="4" id="KW-1185">Reference proteome</keyword>
<evidence type="ECO:0000313" key="3">
    <source>
        <dbReference type="EMBL" id="ORY19494.1"/>
    </source>
</evidence>
<feature type="region of interest" description="Disordered" evidence="1">
    <location>
        <begin position="48"/>
        <end position="235"/>
    </location>
</feature>
<proteinExistence type="predicted"/>
<name>A0A1Y2AAK3_9PLEO</name>
<gene>
    <name evidence="3" type="ORF">BCR34DRAFT_471824</name>
</gene>
<keyword evidence="2" id="KW-0812">Transmembrane</keyword>
<feature type="compositionally biased region" description="Polar residues" evidence="1">
    <location>
        <begin position="461"/>
        <end position="472"/>
    </location>
</feature>
<feature type="transmembrane region" description="Helical" evidence="2">
    <location>
        <begin position="6"/>
        <end position="30"/>
    </location>
</feature>
<organism evidence="3 4">
    <name type="scientific">Clohesyomyces aquaticus</name>
    <dbReference type="NCBI Taxonomy" id="1231657"/>
    <lineage>
        <taxon>Eukaryota</taxon>
        <taxon>Fungi</taxon>
        <taxon>Dikarya</taxon>
        <taxon>Ascomycota</taxon>
        <taxon>Pezizomycotina</taxon>
        <taxon>Dothideomycetes</taxon>
        <taxon>Pleosporomycetidae</taxon>
        <taxon>Pleosporales</taxon>
        <taxon>Lindgomycetaceae</taxon>
        <taxon>Clohesyomyces</taxon>
    </lineage>
</organism>
<feature type="compositionally biased region" description="Basic residues" evidence="1">
    <location>
        <begin position="56"/>
        <end position="66"/>
    </location>
</feature>
<feature type="region of interest" description="Disordered" evidence="1">
    <location>
        <begin position="461"/>
        <end position="502"/>
    </location>
</feature>
<feature type="compositionally biased region" description="Low complexity" evidence="1">
    <location>
        <begin position="404"/>
        <end position="418"/>
    </location>
</feature>
<protein>
    <submittedName>
        <fullName evidence="3">Uncharacterized protein</fullName>
    </submittedName>
</protein>